<proteinExistence type="predicted"/>
<reference evidence="1 2" key="1">
    <citation type="journal article" date="2011" name="J. Bacteriol.">
        <title>Two new complete genome sequences offer insight into host and tissue specificity of plant pathogenic Xanthomonas spp.</title>
        <authorList>
            <person name="Bogdanove A.J."/>
            <person name="Koebnik R."/>
            <person name="Lu H."/>
            <person name="Furutani A."/>
            <person name="Angiuoli S.V."/>
            <person name="Patil P.B."/>
            <person name="Van Sluys M.A."/>
            <person name="Ryan R.P."/>
            <person name="Meyer D.F."/>
            <person name="Han S.W."/>
            <person name="Aparna G."/>
            <person name="Rajaram M."/>
            <person name="Delcher A.L."/>
            <person name="Phillippy A.M."/>
            <person name="Puiu D."/>
            <person name="Schatz M.C."/>
            <person name="Shumway M."/>
            <person name="Sommer D.D."/>
            <person name="Trapnell C."/>
            <person name="Benahmed F."/>
            <person name="Dimitrov G."/>
            <person name="Madupu R."/>
            <person name="Radune D."/>
            <person name="Sullivan S."/>
            <person name="Jha G."/>
            <person name="Ishihara H."/>
            <person name="Lee S.W."/>
            <person name="Pandey A."/>
            <person name="Sharma V."/>
            <person name="Sriariyanun M."/>
            <person name="Szurek B."/>
            <person name="Vera-Cruz C.M."/>
            <person name="Dorman K.S."/>
            <person name="Ronald P.C."/>
            <person name="Verdier V."/>
            <person name="Dow J.M."/>
            <person name="Sonti R.V."/>
            <person name="Tsuge S."/>
            <person name="Brendel V.P."/>
            <person name="Rabinowicz P.D."/>
            <person name="Leach J.E."/>
            <person name="White F.F."/>
            <person name="Salzberg S.L."/>
        </authorList>
    </citation>
    <scope>NUCLEOTIDE SEQUENCE [LARGE SCALE GENOMIC DNA]</scope>
    <source>
        <strain evidence="1 2">BLS256</strain>
    </source>
</reference>
<gene>
    <name evidence="1" type="ORF">XOC_4563</name>
</gene>
<accession>G7TBB3</accession>
<evidence type="ECO:0000313" key="2">
    <source>
        <dbReference type="Proteomes" id="UP000008851"/>
    </source>
</evidence>
<name>G7TBB3_XANOB</name>
<organism evidence="1 2">
    <name type="scientific">Xanthomonas oryzae pv. oryzicola (strain BLS256)</name>
    <dbReference type="NCBI Taxonomy" id="383407"/>
    <lineage>
        <taxon>Bacteria</taxon>
        <taxon>Pseudomonadati</taxon>
        <taxon>Pseudomonadota</taxon>
        <taxon>Gammaproteobacteria</taxon>
        <taxon>Lysobacterales</taxon>
        <taxon>Lysobacteraceae</taxon>
        <taxon>Xanthomonas</taxon>
    </lineage>
</organism>
<dbReference type="KEGG" id="xor:XOC_4563"/>
<evidence type="ECO:0000313" key="1">
    <source>
        <dbReference type="EMBL" id="AEQ98619.1"/>
    </source>
</evidence>
<dbReference type="HOGENOM" id="CLU_3298683_0_0_6"/>
<dbReference type="AlphaFoldDB" id="G7TBB3"/>
<protein>
    <submittedName>
        <fullName evidence="1">Uncharacterized protein</fullName>
    </submittedName>
</protein>
<sequence length="40" mass="4273">MPHDGRQACACPALRAARARATLVSVAAERQADGRGLRRI</sequence>
<dbReference type="Proteomes" id="UP000008851">
    <property type="component" value="Chromosome"/>
</dbReference>
<dbReference type="EMBL" id="CP003057">
    <property type="protein sequence ID" value="AEQ98619.1"/>
    <property type="molecule type" value="Genomic_DNA"/>
</dbReference>